<comment type="subcellular location">
    <subcellularLocation>
        <location evidence="1">Nucleus</location>
    </subcellularLocation>
</comment>
<dbReference type="CDD" id="cd07976">
    <property type="entry name" value="TFIIA_alpha_beta_like"/>
    <property type="match status" value="1"/>
</dbReference>
<dbReference type="InParanoid" id="A0A1V8SBV1"/>
<feature type="compositionally biased region" description="Polar residues" evidence="5">
    <location>
        <begin position="213"/>
        <end position="228"/>
    </location>
</feature>
<dbReference type="InterPro" id="IPR004855">
    <property type="entry name" value="TFIIA_asu/bsu"/>
</dbReference>
<dbReference type="SMART" id="SM01371">
    <property type="entry name" value="TFIIA"/>
    <property type="match status" value="1"/>
</dbReference>
<keyword evidence="7" id="KW-1185">Reference proteome</keyword>
<comment type="similarity">
    <text evidence="2">Belongs to the TFIIA subunit 1 family.</text>
</comment>
<dbReference type="InterPro" id="IPR009088">
    <property type="entry name" value="TFIIA_b-brl"/>
</dbReference>
<evidence type="ECO:0000256" key="2">
    <source>
        <dbReference type="ARBA" id="ARBA00010059"/>
    </source>
</evidence>
<dbReference type="PANTHER" id="PTHR12694:SF8">
    <property type="entry name" value="TRANSCRIPTION INITIATION FACTOR IIA SUBUNIT 1"/>
    <property type="match status" value="1"/>
</dbReference>
<feature type="region of interest" description="Disordered" evidence="5">
    <location>
        <begin position="281"/>
        <end position="374"/>
    </location>
</feature>
<evidence type="ECO:0008006" key="8">
    <source>
        <dbReference type="Google" id="ProtNLM"/>
    </source>
</evidence>
<dbReference type="FunFam" id="2.30.18.10:FF:000006">
    <property type="entry name" value="Transcription factor TFIIA complex subunit Toa1"/>
    <property type="match status" value="1"/>
</dbReference>
<dbReference type="GO" id="GO:0006367">
    <property type="term" value="P:transcription initiation at RNA polymerase II promoter"/>
    <property type="evidence" value="ECO:0007669"/>
    <property type="project" value="InterPro"/>
</dbReference>
<dbReference type="GO" id="GO:0005672">
    <property type="term" value="C:transcription factor TFIIA complex"/>
    <property type="evidence" value="ECO:0007669"/>
    <property type="project" value="InterPro"/>
</dbReference>
<sequence length="417" mass="46227">MTNHLVGDVYQKVIEEVVAASTNDFEESGVGQATLEDLRQEWQRQLSMKRIATMPWDPKPTPVQPAQSSNPPMQSNSSNGLPSNPYTNGHSNGPPNGSAEYPNGVQRMKPEAPAESQYHGLPQMNNYQQIGPNQGGMHRAQQLVEQQFGAQAAASIQRGGLALPGQQKPPQGLQMPGQNPNLQHQYAHQQQQQALRQQQQLQQQQQHPRIKMENNSASLPQGQYQQQRPESKPAHGQTDGADEAMDQWNAMLAQRRAAAAEDMLYADHMMRDRILAQAEESSSGLMMPLEQHESRQQKRKRAPAGRSAASAGPAVPQYDGNLEINDDRKPIKDEGGALKDEDDDDEDADAINSDLDDPEDELNAVDNDDDESGDSILCTYDKVQRVKNKWKCTLKDGVLSTGGKEYLFNKGTGEFEW</sequence>
<evidence type="ECO:0000256" key="1">
    <source>
        <dbReference type="ARBA" id="ARBA00004123"/>
    </source>
</evidence>
<feature type="region of interest" description="Disordered" evidence="5">
    <location>
        <begin position="161"/>
        <end position="241"/>
    </location>
</feature>
<dbReference type="PANTHER" id="PTHR12694">
    <property type="entry name" value="TRANSCRIPTION INITIATION FACTOR IIA SUBUNIT 1"/>
    <property type="match status" value="1"/>
</dbReference>
<feature type="compositionally biased region" description="Polar residues" evidence="5">
    <location>
        <begin position="80"/>
        <end position="95"/>
    </location>
</feature>
<dbReference type="Pfam" id="PF03153">
    <property type="entry name" value="TFIIA"/>
    <property type="match status" value="1"/>
</dbReference>
<evidence type="ECO:0000313" key="7">
    <source>
        <dbReference type="Proteomes" id="UP000192596"/>
    </source>
</evidence>
<feature type="compositionally biased region" description="Low complexity" evidence="5">
    <location>
        <begin position="161"/>
        <end position="207"/>
    </location>
</feature>
<dbReference type="SUPFAM" id="SSF50784">
    <property type="entry name" value="Transcription factor IIA (TFIIA), beta-barrel domain"/>
    <property type="match status" value="1"/>
</dbReference>
<comment type="caution">
    <text evidence="6">The sequence shown here is derived from an EMBL/GenBank/DDBJ whole genome shotgun (WGS) entry which is preliminary data.</text>
</comment>
<dbReference type="Gene3D" id="1.10.287.100">
    <property type="match status" value="1"/>
</dbReference>
<keyword evidence="3" id="KW-0804">Transcription</keyword>
<feature type="compositionally biased region" description="Low complexity" evidence="5">
    <location>
        <begin position="304"/>
        <end position="314"/>
    </location>
</feature>
<dbReference type="STRING" id="1507870.A0A1V8SBV1"/>
<feature type="compositionally biased region" description="Polar residues" evidence="5">
    <location>
        <begin position="123"/>
        <end position="132"/>
    </location>
</feature>
<feature type="compositionally biased region" description="Low complexity" evidence="5">
    <location>
        <begin position="64"/>
        <end position="79"/>
    </location>
</feature>
<keyword evidence="4" id="KW-0539">Nucleus</keyword>
<accession>A0A1V8SBV1</accession>
<protein>
    <recommendedName>
        <fullName evidence="8">Transcription factor IIA, alpha/beta subunit</fullName>
    </recommendedName>
</protein>
<dbReference type="AlphaFoldDB" id="A0A1V8SBV1"/>
<reference evidence="7" key="1">
    <citation type="submission" date="2017-03" db="EMBL/GenBank/DDBJ databases">
        <title>Genomes of endolithic fungi from Antarctica.</title>
        <authorList>
            <person name="Coleine C."/>
            <person name="Masonjones S."/>
            <person name="Stajich J.E."/>
        </authorList>
    </citation>
    <scope>NUCLEOTIDE SEQUENCE [LARGE SCALE GENOMIC DNA]</scope>
    <source>
        <strain evidence="7">CCFEE 5527</strain>
    </source>
</reference>
<dbReference type="EMBL" id="NAJO01000068">
    <property type="protein sequence ID" value="OQN96301.1"/>
    <property type="molecule type" value="Genomic_DNA"/>
</dbReference>
<name>A0A1V8SBV1_9PEZI</name>
<proteinExistence type="inferred from homology"/>
<dbReference type="OrthoDB" id="6275927at2759"/>
<dbReference type="Gene3D" id="2.30.18.10">
    <property type="entry name" value="Transcription factor IIA (TFIIA), beta-barrel domain"/>
    <property type="match status" value="1"/>
</dbReference>
<feature type="compositionally biased region" description="Acidic residues" evidence="5">
    <location>
        <begin position="340"/>
        <end position="373"/>
    </location>
</feature>
<dbReference type="FunCoup" id="A0A1V8SBV1">
    <property type="interactions" value="844"/>
</dbReference>
<gene>
    <name evidence="6" type="ORF">B0A48_17557</name>
</gene>
<evidence type="ECO:0000256" key="3">
    <source>
        <dbReference type="ARBA" id="ARBA00023163"/>
    </source>
</evidence>
<organism evidence="6 7">
    <name type="scientific">Cryoendolithus antarcticus</name>
    <dbReference type="NCBI Taxonomy" id="1507870"/>
    <lineage>
        <taxon>Eukaryota</taxon>
        <taxon>Fungi</taxon>
        <taxon>Dikarya</taxon>
        <taxon>Ascomycota</taxon>
        <taxon>Pezizomycotina</taxon>
        <taxon>Dothideomycetes</taxon>
        <taxon>Dothideomycetidae</taxon>
        <taxon>Cladosporiales</taxon>
        <taxon>Cladosporiaceae</taxon>
        <taxon>Cryoendolithus</taxon>
    </lineage>
</organism>
<evidence type="ECO:0000313" key="6">
    <source>
        <dbReference type="EMBL" id="OQN96301.1"/>
    </source>
</evidence>
<feature type="region of interest" description="Disordered" evidence="5">
    <location>
        <begin position="53"/>
        <end position="139"/>
    </location>
</feature>
<evidence type="ECO:0000256" key="4">
    <source>
        <dbReference type="ARBA" id="ARBA00023242"/>
    </source>
</evidence>
<evidence type="ECO:0000256" key="5">
    <source>
        <dbReference type="SAM" id="MobiDB-lite"/>
    </source>
</evidence>
<dbReference type="Proteomes" id="UP000192596">
    <property type="component" value="Unassembled WGS sequence"/>
</dbReference>
<feature type="compositionally biased region" description="Basic and acidic residues" evidence="5">
    <location>
        <begin position="325"/>
        <end position="339"/>
    </location>
</feature>
<dbReference type="SUPFAM" id="SSF47396">
    <property type="entry name" value="Transcription factor IIA (TFIIA), alpha-helical domain"/>
    <property type="match status" value="1"/>
</dbReference>